<sequence>MLRQNNSTAMNDDELARQRDELAAIISRHCQSDGAFDTAIPGVKLFRGSNTEVPTCAIMTSVFAMMAQGAKRITVADDTYDYDPRHYLISSVDLPMFSRITRASSAEPYLGLALSIDPLKINELAAAMPQNRVQDAVDRGIAVGLLSVDIQNTALRLVRLLDTPADIPVLAPIIERELLYRLLAGPLGSRLRQAAASGSHSHQIVRAIGWLKTNLDQPLSIERLASLANMSRSSLHHHFKALTAMTPLQYQKQLRLQEARRLMLVSDTDAASAAHHVGYESPSQFNREYRRMFGTPPGRDVAQFRLSQSV</sequence>
<dbReference type="KEGG" id="dar:Daro_1890"/>
<feature type="domain" description="HTH araC/xylS-type" evidence="3">
    <location>
        <begin position="205"/>
        <end position="303"/>
    </location>
</feature>
<dbReference type="HOGENOM" id="CLU_000445_100_0_4"/>
<evidence type="ECO:0000256" key="1">
    <source>
        <dbReference type="ARBA" id="ARBA00023015"/>
    </source>
</evidence>
<organism evidence="4">
    <name type="scientific">Dechloromonas aromatica (strain RCB)</name>
    <dbReference type="NCBI Taxonomy" id="159087"/>
    <lineage>
        <taxon>Bacteria</taxon>
        <taxon>Pseudomonadati</taxon>
        <taxon>Pseudomonadota</taxon>
        <taxon>Betaproteobacteria</taxon>
        <taxon>Rhodocyclales</taxon>
        <taxon>Azonexaceae</taxon>
        <taxon>Dechloromonas</taxon>
    </lineage>
</organism>
<dbReference type="Pfam" id="PF12833">
    <property type="entry name" value="HTH_18"/>
    <property type="match status" value="1"/>
</dbReference>
<dbReference type="InterPro" id="IPR009594">
    <property type="entry name" value="Tscrpt_reg_HTH_AraC_N"/>
</dbReference>
<dbReference type="STRING" id="159087.Daro_1890"/>
<dbReference type="InterPro" id="IPR018060">
    <property type="entry name" value="HTH_AraC"/>
</dbReference>
<reference evidence="4" key="1">
    <citation type="submission" date="2005-08" db="EMBL/GenBank/DDBJ databases">
        <title>Complete sequence of Dechloromonas aromatica RCB.</title>
        <authorList>
            <person name="Salinero K.K."/>
            <person name="Copeland A."/>
            <person name="Lucas S."/>
            <person name="Lapidus A."/>
            <person name="Barry K."/>
            <person name="Detter J.C."/>
            <person name="Glavina T."/>
            <person name="Hammon N."/>
            <person name="Israni S."/>
            <person name="Pitluck S."/>
            <person name="Di Bartolo G."/>
            <person name="Trong S."/>
            <person name="Schmutz J."/>
            <person name="Larimer F."/>
            <person name="Land M."/>
            <person name="Ivanova N."/>
            <person name="Richardson P."/>
        </authorList>
    </citation>
    <scope>NUCLEOTIDE SEQUENCE</scope>
    <source>
        <strain evidence="4">RCB</strain>
    </source>
</reference>
<dbReference type="Gene3D" id="1.10.10.60">
    <property type="entry name" value="Homeodomain-like"/>
    <property type="match status" value="2"/>
</dbReference>
<dbReference type="Pfam" id="PF06719">
    <property type="entry name" value="AraC_N"/>
    <property type="match status" value="1"/>
</dbReference>
<dbReference type="GO" id="GO:0043565">
    <property type="term" value="F:sequence-specific DNA binding"/>
    <property type="evidence" value="ECO:0007669"/>
    <property type="project" value="InterPro"/>
</dbReference>
<protein>
    <submittedName>
        <fullName evidence="4">Transcriptional regulator, AraC family</fullName>
    </submittedName>
</protein>
<dbReference type="eggNOG" id="COG4977">
    <property type="taxonomic scope" value="Bacteria"/>
</dbReference>
<accession>Q47EU5</accession>
<dbReference type="PANTHER" id="PTHR43436:SF1">
    <property type="entry name" value="TRANSCRIPTIONAL REGULATORY PROTEIN"/>
    <property type="match status" value="1"/>
</dbReference>
<proteinExistence type="predicted"/>
<dbReference type="PROSITE" id="PS01124">
    <property type="entry name" value="HTH_ARAC_FAMILY_2"/>
    <property type="match status" value="1"/>
</dbReference>
<gene>
    <name evidence="4" type="ordered locus">Daro_1890</name>
</gene>
<dbReference type="SMART" id="SM00342">
    <property type="entry name" value="HTH_ARAC"/>
    <property type="match status" value="1"/>
</dbReference>
<dbReference type="InterPro" id="IPR009057">
    <property type="entry name" value="Homeodomain-like_sf"/>
</dbReference>
<dbReference type="GO" id="GO:0003700">
    <property type="term" value="F:DNA-binding transcription factor activity"/>
    <property type="evidence" value="ECO:0007669"/>
    <property type="project" value="InterPro"/>
</dbReference>
<evidence type="ECO:0000256" key="2">
    <source>
        <dbReference type="ARBA" id="ARBA00023163"/>
    </source>
</evidence>
<dbReference type="PANTHER" id="PTHR43436">
    <property type="entry name" value="ARAC-FAMILY TRANSCRIPTIONAL REGULATOR"/>
    <property type="match status" value="1"/>
</dbReference>
<keyword evidence="1" id="KW-0805">Transcription regulation</keyword>
<name>Q47EU5_DECAR</name>
<dbReference type="AlphaFoldDB" id="Q47EU5"/>
<keyword evidence="2" id="KW-0804">Transcription</keyword>
<evidence type="ECO:0000259" key="3">
    <source>
        <dbReference type="PROSITE" id="PS01124"/>
    </source>
</evidence>
<evidence type="ECO:0000313" key="4">
    <source>
        <dbReference type="EMBL" id="AAZ46636.1"/>
    </source>
</evidence>
<dbReference type="EMBL" id="CP000089">
    <property type="protein sequence ID" value="AAZ46636.1"/>
    <property type="molecule type" value="Genomic_DNA"/>
</dbReference>
<dbReference type="SUPFAM" id="SSF46689">
    <property type="entry name" value="Homeodomain-like"/>
    <property type="match status" value="2"/>
</dbReference>